<accession>A0A3P8DC32</accession>
<feature type="compositionally biased region" description="Polar residues" evidence="1">
    <location>
        <begin position="35"/>
        <end position="56"/>
    </location>
</feature>
<name>A0A3P8DC32_9TREM</name>
<evidence type="ECO:0008006" key="5">
    <source>
        <dbReference type="Google" id="ProtNLM"/>
    </source>
</evidence>
<feature type="signal peptide" evidence="2">
    <location>
        <begin position="1"/>
        <end position="17"/>
    </location>
</feature>
<evidence type="ECO:0000313" key="4">
    <source>
        <dbReference type="Proteomes" id="UP000277204"/>
    </source>
</evidence>
<evidence type="ECO:0000313" key="3">
    <source>
        <dbReference type="EMBL" id="VDP41080.1"/>
    </source>
</evidence>
<organism evidence="3 4">
    <name type="scientific">Schistosoma margrebowiei</name>
    <dbReference type="NCBI Taxonomy" id="48269"/>
    <lineage>
        <taxon>Eukaryota</taxon>
        <taxon>Metazoa</taxon>
        <taxon>Spiralia</taxon>
        <taxon>Lophotrochozoa</taxon>
        <taxon>Platyhelminthes</taxon>
        <taxon>Trematoda</taxon>
        <taxon>Digenea</taxon>
        <taxon>Strigeidida</taxon>
        <taxon>Schistosomatoidea</taxon>
        <taxon>Schistosomatidae</taxon>
        <taxon>Schistosoma</taxon>
    </lineage>
</organism>
<dbReference type="Proteomes" id="UP000277204">
    <property type="component" value="Unassembled WGS sequence"/>
</dbReference>
<keyword evidence="4" id="KW-1185">Reference proteome</keyword>
<reference evidence="3 4" key="1">
    <citation type="submission" date="2018-11" db="EMBL/GenBank/DDBJ databases">
        <authorList>
            <consortium name="Pathogen Informatics"/>
        </authorList>
    </citation>
    <scope>NUCLEOTIDE SEQUENCE [LARGE SCALE GENOMIC DNA]</scope>
    <source>
        <strain evidence="3 4">Zambia</strain>
    </source>
</reference>
<protein>
    <recommendedName>
        <fullName evidence="5">Secreted protein</fullName>
    </recommendedName>
</protein>
<feature type="compositionally biased region" description="Low complexity" evidence="1">
    <location>
        <begin position="57"/>
        <end position="66"/>
    </location>
</feature>
<feature type="chain" id="PRO_5017985289" description="Secreted protein" evidence="2">
    <location>
        <begin position="18"/>
        <end position="85"/>
    </location>
</feature>
<sequence length="85" mass="9434">MWFIIFFIFITIDISLSNLDSRQIPRIQRGGGESIRNSGSNHTGVSKSSANHVNSKNPNQQRNQPNHRSDSIGPRGQNMCAPIVS</sequence>
<keyword evidence="2" id="KW-0732">Signal</keyword>
<gene>
    <name evidence="3" type="ORF">SMRZ_LOCUS21869</name>
</gene>
<proteinExistence type="predicted"/>
<dbReference type="AlphaFoldDB" id="A0A3P8DC32"/>
<feature type="region of interest" description="Disordered" evidence="1">
    <location>
        <begin position="29"/>
        <end position="85"/>
    </location>
</feature>
<dbReference type="EMBL" id="UZAI01018898">
    <property type="protein sequence ID" value="VDP41080.1"/>
    <property type="molecule type" value="Genomic_DNA"/>
</dbReference>
<evidence type="ECO:0000256" key="1">
    <source>
        <dbReference type="SAM" id="MobiDB-lite"/>
    </source>
</evidence>
<evidence type="ECO:0000256" key="2">
    <source>
        <dbReference type="SAM" id="SignalP"/>
    </source>
</evidence>